<protein>
    <submittedName>
        <fullName evidence="6">LamG domain-containing protein</fullName>
    </submittedName>
</protein>
<dbReference type="Pfam" id="PF18884">
    <property type="entry name" value="TSP3_bac"/>
    <property type="match status" value="4"/>
</dbReference>
<dbReference type="InterPro" id="IPR013320">
    <property type="entry name" value="ConA-like_dom_sf"/>
</dbReference>
<comment type="caution">
    <text evidence="6">The sequence shown here is derived from an EMBL/GenBank/DDBJ whole genome shotgun (WGS) entry which is preliminary data.</text>
</comment>
<feature type="signal peptide" evidence="5">
    <location>
        <begin position="1"/>
        <end position="37"/>
    </location>
</feature>
<keyword evidence="3 5" id="KW-0732">Signal</keyword>
<dbReference type="InterPro" id="IPR059100">
    <property type="entry name" value="TSP3_bac"/>
</dbReference>
<keyword evidence="2" id="KW-0964">Secreted</keyword>
<dbReference type="EMBL" id="JAPDDS010000005">
    <property type="protein sequence ID" value="MCW1885353.1"/>
    <property type="molecule type" value="Genomic_DNA"/>
</dbReference>
<dbReference type="Pfam" id="PF13385">
    <property type="entry name" value="Laminin_G_3"/>
    <property type="match status" value="1"/>
</dbReference>
<dbReference type="SUPFAM" id="SSF49899">
    <property type="entry name" value="Concanavalin A-like lectins/glucanases"/>
    <property type="match status" value="1"/>
</dbReference>
<proteinExistence type="predicted"/>
<dbReference type="Proteomes" id="UP001207930">
    <property type="component" value="Unassembled WGS sequence"/>
</dbReference>
<reference evidence="6 7" key="1">
    <citation type="submission" date="2022-10" db="EMBL/GenBank/DDBJ databases">
        <title>Luteolibacter flavescens strain MCCC 1K03193, whole genome shotgun sequencing project.</title>
        <authorList>
            <person name="Zhao G."/>
            <person name="Shen L."/>
        </authorList>
    </citation>
    <scope>NUCLEOTIDE SEQUENCE [LARGE SCALE GENOMIC DNA]</scope>
    <source>
        <strain evidence="6 7">MCCC 1K03193</strain>
    </source>
</reference>
<name>A0ABT3FP55_9BACT</name>
<organism evidence="6 7">
    <name type="scientific">Luteolibacter flavescens</name>
    <dbReference type="NCBI Taxonomy" id="1859460"/>
    <lineage>
        <taxon>Bacteria</taxon>
        <taxon>Pseudomonadati</taxon>
        <taxon>Verrucomicrobiota</taxon>
        <taxon>Verrucomicrobiia</taxon>
        <taxon>Verrucomicrobiales</taxon>
        <taxon>Verrucomicrobiaceae</taxon>
        <taxon>Luteolibacter</taxon>
    </lineage>
</organism>
<evidence type="ECO:0000256" key="1">
    <source>
        <dbReference type="ARBA" id="ARBA00004613"/>
    </source>
</evidence>
<dbReference type="Gene3D" id="2.60.120.200">
    <property type="match status" value="1"/>
</dbReference>
<keyword evidence="4" id="KW-0106">Calcium</keyword>
<sequence>MNPIRFHSEESPRRAFALPSGPRAALILAALAHPVLAADVNLTASNGIDTTSFNTNLSWSNTAIPATGHAYYVANNYNLRTPANGATDLTFAGDSLTITGASLVYKGGTNVNTITINNLTLNGSLVNNASNSSTAFNLAGSITIAGTGTTTIFSNNGTITITAPIAGNSGTLLLQTNNTLGRQIVLTGVNTYTGNINVTGASGAVLTSTGALAFKVGATGVNNTITGAVPFNFDGAFNIDLTTAGDTVGDHWTLVDGATLGDTYGANFHVTGFTENENFWTSADGRYQFNEATGVLTRISSDTDGDGLPDAWEMTHFQSLALGATDDPDGDRANNLLEYQSGTNPMLASSYPDADGDGLNDGWELYYFNNLAQTADGDADGDHNTNLAEQTADTEPNNAFSFPDTDGDGLNDGWEVFHFGSLAAGIPSADPDGDLFDNEEEMWSGTNPMDQISSPDTDNDFLGDGLPDGWEVKYFRVGNETLAEAIARQDANGDPDGDGVNNRLEFRAGTDPTSAASAETTLGYWRFEEMTAGEVPAGGNNQYLYPTSIQDSSVYGNHMMAWADYSRPNYTAVVPAATVPGTGASNTASLFFQRNNNGVYYIEAIFSTPTANLGGGVATLRNYPFTGFTVEASFNTNLTGQWQVPVCKLGNPVGGQPPFSIKIDTTNKLRAGLVDGSGVAREIIGTSTIAANSWYSTAVTATATELKLWLKKPGDAAYVLEGTVAISGAWHVPATGPLDSAWNIGQGMWNGGATDPFQGNIDEVRISAAALPETEFLFHEDGSPFQLWAAANIPDAGMRGETADPDGDGTSNLAEYRLGLNPMSGSSFFAGHLSGSTITWPAANGLQFTIQRSTTLGAWDTITTVTAIGATGTWTDPAPPAGRAFYRILFTE</sequence>
<feature type="chain" id="PRO_5046507080" evidence="5">
    <location>
        <begin position="38"/>
        <end position="892"/>
    </location>
</feature>
<keyword evidence="7" id="KW-1185">Reference proteome</keyword>
<evidence type="ECO:0000313" key="6">
    <source>
        <dbReference type="EMBL" id="MCW1885353.1"/>
    </source>
</evidence>
<gene>
    <name evidence="6" type="ORF">OKA04_11490</name>
</gene>
<accession>A0ABT3FP55</accession>
<comment type="subcellular location">
    <subcellularLocation>
        <location evidence="1">Secreted</location>
    </subcellularLocation>
</comment>
<evidence type="ECO:0000256" key="5">
    <source>
        <dbReference type="SAM" id="SignalP"/>
    </source>
</evidence>
<dbReference type="RefSeq" id="WP_264501308.1">
    <property type="nucleotide sequence ID" value="NZ_JAPDDS010000005.1"/>
</dbReference>
<evidence type="ECO:0000313" key="7">
    <source>
        <dbReference type="Proteomes" id="UP001207930"/>
    </source>
</evidence>
<evidence type="ECO:0000256" key="4">
    <source>
        <dbReference type="ARBA" id="ARBA00022837"/>
    </source>
</evidence>
<evidence type="ECO:0000256" key="2">
    <source>
        <dbReference type="ARBA" id="ARBA00022525"/>
    </source>
</evidence>
<evidence type="ECO:0000256" key="3">
    <source>
        <dbReference type="ARBA" id="ARBA00022729"/>
    </source>
</evidence>